<dbReference type="PANTHER" id="PTHR32481:SF0">
    <property type="entry name" value="AMINOPEPTIDASE YPDE-RELATED"/>
    <property type="match status" value="1"/>
</dbReference>
<dbReference type="GO" id="GO:0016787">
    <property type="term" value="F:hydrolase activity"/>
    <property type="evidence" value="ECO:0007669"/>
    <property type="project" value="UniProtKB-KW"/>
</dbReference>
<evidence type="ECO:0000256" key="2">
    <source>
        <dbReference type="ARBA" id="ARBA00022801"/>
    </source>
</evidence>
<dbReference type="GO" id="GO:0046872">
    <property type="term" value="F:metal ion binding"/>
    <property type="evidence" value="ECO:0007669"/>
    <property type="project" value="UniProtKB-KW"/>
</dbReference>
<evidence type="ECO:0000313" key="6">
    <source>
        <dbReference type="Proteomes" id="UP000472839"/>
    </source>
</evidence>
<gene>
    <name evidence="4" type="ORF">GBG18_11395</name>
    <name evidence="3" type="ORF">GBG19_11855</name>
</gene>
<dbReference type="PANTHER" id="PTHR32481">
    <property type="entry name" value="AMINOPEPTIDASE"/>
    <property type="match status" value="1"/>
</dbReference>
<comment type="caution">
    <text evidence="3">The sequence shown here is derived from an EMBL/GenBank/DDBJ whole genome shotgun (WGS) entry which is preliminary data.</text>
</comment>
<keyword evidence="1" id="KW-0479">Metal-binding</keyword>
<dbReference type="RefSeq" id="WP_152191194.1">
    <property type="nucleotide sequence ID" value="NZ_WFKI01000082.1"/>
</dbReference>
<evidence type="ECO:0000256" key="1">
    <source>
        <dbReference type="ARBA" id="ARBA00022723"/>
    </source>
</evidence>
<reference evidence="5 6" key="1">
    <citation type="submission" date="2019-10" db="EMBL/GenBank/DDBJ databases">
        <title>Poseidonibacter ostreae sp. nov., isolated from the gut of the Ostrea denselamellosa.</title>
        <authorList>
            <person name="Choi A."/>
        </authorList>
    </citation>
    <scope>NUCLEOTIDE SEQUENCE [LARGE SCALE GENOMIC DNA]</scope>
    <source>
        <strain evidence="3 6">SJOD-M-33</strain>
        <strain evidence="4 5">SJOD-M-5</strain>
    </source>
</reference>
<organism evidence="3 6">
    <name type="scientific">Poseidonibacter ostreae</name>
    <dbReference type="NCBI Taxonomy" id="2654171"/>
    <lineage>
        <taxon>Bacteria</taxon>
        <taxon>Pseudomonadati</taxon>
        <taxon>Campylobacterota</taxon>
        <taxon>Epsilonproteobacteria</taxon>
        <taxon>Campylobacterales</taxon>
        <taxon>Arcobacteraceae</taxon>
        <taxon>Poseidonibacter</taxon>
    </lineage>
</organism>
<proteinExistence type="predicted"/>
<protein>
    <submittedName>
        <fullName evidence="3">Peptidase M42</fullName>
    </submittedName>
</protein>
<dbReference type="Pfam" id="PF05343">
    <property type="entry name" value="Peptidase_M42"/>
    <property type="match status" value="1"/>
</dbReference>
<sequence length="348" mass="40334">MDAFYDILKQLIRVPSVTGHEHPYFMFLKRELEDLNVNIEYYDGVLVAKGTHPESGYISAHADRHGLICTGHNEFQYAAYIAKNQSSLAENLNKEQVLKNFEKRFTTQKVQAYEPWSGSYLGMGTIENAFLCERRENIIFQINDFDHLFPGTPIAFMDKLEIDDEIISAQLDNVLSVAILIYLYHQGYQGTAFFTASEEAGKSWRFLLDYFRRFEISTNELLVLDTSPYKTMEDLKNIDVVLRNRDENGYFRSPLKTKIKKIAIKNRIKYHYKDEYLKNIMKQNNTKSSLGITELGRIIHASKGQIQGTTLQIPTIGYHTVKETAKRESVDSILLILRKLYLEKKNLE</sequence>
<dbReference type="Proteomes" id="UP000461010">
    <property type="component" value="Unassembled WGS sequence"/>
</dbReference>
<dbReference type="InterPro" id="IPR051464">
    <property type="entry name" value="Peptidase_M42_aminopept"/>
</dbReference>
<dbReference type="SUPFAM" id="SSF53187">
    <property type="entry name" value="Zn-dependent exopeptidases"/>
    <property type="match status" value="1"/>
</dbReference>
<evidence type="ECO:0000313" key="3">
    <source>
        <dbReference type="EMBL" id="KAB7886627.1"/>
    </source>
</evidence>
<dbReference type="Gene3D" id="3.40.630.10">
    <property type="entry name" value="Zn peptidases"/>
    <property type="match status" value="2"/>
</dbReference>
<dbReference type="AlphaFoldDB" id="A0A6L4WQJ8"/>
<name>A0A6L4WQJ8_9BACT</name>
<dbReference type="EMBL" id="WFKJ01000038">
    <property type="protein sequence ID" value="KAB7889237.1"/>
    <property type="molecule type" value="Genomic_DNA"/>
</dbReference>
<dbReference type="EMBL" id="WFKK01000039">
    <property type="protein sequence ID" value="KAB7886627.1"/>
    <property type="molecule type" value="Genomic_DNA"/>
</dbReference>
<dbReference type="InterPro" id="IPR008007">
    <property type="entry name" value="Peptidase_M42"/>
</dbReference>
<keyword evidence="5" id="KW-1185">Reference proteome</keyword>
<keyword evidence="2" id="KW-0378">Hydrolase</keyword>
<evidence type="ECO:0000313" key="4">
    <source>
        <dbReference type="EMBL" id="KAB7889237.1"/>
    </source>
</evidence>
<dbReference type="Proteomes" id="UP000472839">
    <property type="component" value="Unassembled WGS sequence"/>
</dbReference>
<accession>A0A6L4WQJ8</accession>
<evidence type="ECO:0000313" key="5">
    <source>
        <dbReference type="Proteomes" id="UP000461010"/>
    </source>
</evidence>